<dbReference type="RefSeq" id="WP_394305985.1">
    <property type="nucleotide sequence ID" value="NZ_JASKMA010000006.1"/>
</dbReference>
<gene>
    <name evidence="1" type="ORF">QNO04_09575</name>
</gene>
<protein>
    <submittedName>
        <fullName evidence="1">Uncharacterized protein</fullName>
    </submittedName>
</protein>
<dbReference type="EMBL" id="JASKMA010000006">
    <property type="protein sequence ID" value="MDT6983711.1"/>
    <property type="molecule type" value="Genomic_DNA"/>
</dbReference>
<keyword evidence="2" id="KW-1185">Reference proteome</keyword>
<evidence type="ECO:0000313" key="1">
    <source>
        <dbReference type="EMBL" id="MDT6983711.1"/>
    </source>
</evidence>
<proteinExistence type="predicted"/>
<reference evidence="1 2" key="1">
    <citation type="submission" date="2023-05" db="EMBL/GenBank/DDBJ databases">
        <title>Streptomyces fuscus sp. nov., a brown-black pigment producing actinomyces isolated from dry sand of Sea duck farm.</title>
        <authorList>
            <person name="Xie J."/>
            <person name="Shen N."/>
        </authorList>
    </citation>
    <scope>NUCLEOTIDE SEQUENCE [LARGE SCALE GENOMIC DNA]</scope>
    <source>
        <strain evidence="1 2">CGMCC 4.1745</strain>
    </source>
</reference>
<accession>A0ABU3JP60</accession>
<organism evidence="1 2">
    <name type="scientific">Streptomyces lusitanus</name>
    <dbReference type="NCBI Taxonomy" id="68232"/>
    <lineage>
        <taxon>Bacteria</taxon>
        <taxon>Bacillati</taxon>
        <taxon>Actinomycetota</taxon>
        <taxon>Actinomycetes</taxon>
        <taxon>Kitasatosporales</taxon>
        <taxon>Streptomycetaceae</taxon>
        <taxon>Streptomyces</taxon>
    </lineage>
</organism>
<evidence type="ECO:0000313" key="2">
    <source>
        <dbReference type="Proteomes" id="UP001249760"/>
    </source>
</evidence>
<name>A0ABU3JP60_9ACTN</name>
<dbReference type="Proteomes" id="UP001249760">
    <property type="component" value="Unassembled WGS sequence"/>
</dbReference>
<comment type="caution">
    <text evidence="1">The sequence shown here is derived from an EMBL/GenBank/DDBJ whole genome shotgun (WGS) entry which is preliminary data.</text>
</comment>
<sequence>MIGDEVECRLCHRPVRSALARERRVGSGCWRKLSPAQRAAVRRAPAAARASLALPVPDVEGQLPLEDEVLAPP</sequence>